<gene>
    <name evidence="2" type="ORF">P154DRAFT_522972</name>
</gene>
<reference evidence="2" key="1">
    <citation type="journal article" date="2020" name="Stud. Mycol.">
        <title>101 Dothideomycetes genomes: a test case for predicting lifestyles and emergence of pathogens.</title>
        <authorList>
            <person name="Haridas S."/>
            <person name="Albert R."/>
            <person name="Binder M."/>
            <person name="Bloem J."/>
            <person name="Labutti K."/>
            <person name="Salamov A."/>
            <person name="Andreopoulos B."/>
            <person name="Baker S."/>
            <person name="Barry K."/>
            <person name="Bills G."/>
            <person name="Bluhm B."/>
            <person name="Cannon C."/>
            <person name="Castanera R."/>
            <person name="Culley D."/>
            <person name="Daum C."/>
            <person name="Ezra D."/>
            <person name="Gonzalez J."/>
            <person name="Henrissat B."/>
            <person name="Kuo A."/>
            <person name="Liang C."/>
            <person name="Lipzen A."/>
            <person name="Lutzoni F."/>
            <person name="Magnuson J."/>
            <person name="Mondo S."/>
            <person name="Nolan M."/>
            <person name="Ohm R."/>
            <person name="Pangilinan J."/>
            <person name="Park H.-J."/>
            <person name="Ramirez L."/>
            <person name="Alfaro M."/>
            <person name="Sun H."/>
            <person name="Tritt A."/>
            <person name="Yoshinaga Y."/>
            <person name="Zwiers L.-H."/>
            <person name="Turgeon B."/>
            <person name="Goodwin S."/>
            <person name="Spatafora J."/>
            <person name="Crous P."/>
            <person name="Grigoriev I."/>
        </authorList>
    </citation>
    <scope>NUCLEOTIDE SEQUENCE</scope>
    <source>
        <strain evidence="2">CBS 123094</strain>
    </source>
</reference>
<feature type="region of interest" description="Disordered" evidence="1">
    <location>
        <begin position="1"/>
        <end position="101"/>
    </location>
</feature>
<name>A0A6A5WDD1_9PLEO</name>
<protein>
    <submittedName>
        <fullName evidence="2">Uncharacterized protein</fullName>
    </submittedName>
</protein>
<dbReference type="EMBL" id="ML977592">
    <property type="protein sequence ID" value="KAF1999893.1"/>
    <property type="molecule type" value="Genomic_DNA"/>
</dbReference>
<accession>A0A6A5WDD1</accession>
<evidence type="ECO:0000313" key="3">
    <source>
        <dbReference type="Proteomes" id="UP000799779"/>
    </source>
</evidence>
<evidence type="ECO:0000256" key="1">
    <source>
        <dbReference type="SAM" id="MobiDB-lite"/>
    </source>
</evidence>
<sequence length="393" mass="43361">MTPLPRSLTGVEQEPSGATSPRNDSNSQLLEKPGEKSEAVSPVVSDSAAEAGEPLPQTKSAEGHCTPAQTEPAEAREPLAEKGSEASSSSKKAPASVQSDEVAALKEALALAKSQHELAMKAQELEKQRLWDSLHKQTESLKLLQAQHASLQESIASHDPQERGSNSKLREQLAERDATIFELEKQVARETRPAEKVAFDEAGRVRKLTDLQSEFERLDALGQARRDQEAVTRTMTEAKKPVSAVQNPALASEARQRIFDEAVDVGFYQAARAHAYSFVASGKVKDEDGRVAEVLPEGAWIKNPQDNRHPFQRGQVMGYKATWAFLCDTYCKREWDERESKIQWTRESLNAPLYESAIPANSYWKGFGIGVKKAKEDFRARAVPNEKGGPSRT</sequence>
<feature type="compositionally biased region" description="Basic and acidic residues" evidence="1">
    <location>
        <begin position="73"/>
        <end position="84"/>
    </location>
</feature>
<feature type="compositionally biased region" description="Polar residues" evidence="1">
    <location>
        <begin position="16"/>
        <end position="29"/>
    </location>
</feature>
<feature type="region of interest" description="Disordered" evidence="1">
    <location>
        <begin position="151"/>
        <end position="170"/>
    </location>
</feature>
<organism evidence="2 3">
    <name type="scientific">Amniculicola lignicola CBS 123094</name>
    <dbReference type="NCBI Taxonomy" id="1392246"/>
    <lineage>
        <taxon>Eukaryota</taxon>
        <taxon>Fungi</taxon>
        <taxon>Dikarya</taxon>
        <taxon>Ascomycota</taxon>
        <taxon>Pezizomycotina</taxon>
        <taxon>Dothideomycetes</taxon>
        <taxon>Pleosporomycetidae</taxon>
        <taxon>Pleosporales</taxon>
        <taxon>Amniculicolaceae</taxon>
        <taxon>Amniculicola</taxon>
    </lineage>
</organism>
<dbReference type="Proteomes" id="UP000799779">
    <property type="component" value="Unassembled WGS sequence"/>
</dbReference>
<evidence type="ECO:0000313" key="2">
    <source>
        <dbReference type="EMBL" id="KAF1999893.1"/>
    </source>
</evidence>
<proteinExistence type="predicted"/>
<keyword evidence="3" id="KW-1185">Reference proteome</keyword>
<feature type="compositionally biased region" description="Low complexity" evidence="1">
    <location>
        <begin position="85"/>
        <end position="96"/>
    </location>
</feature>
<dbReference type="AlphaFoldDB" id="A0A6A5WDD1"/>